<evidence type="ECO:0000256" key="4">
    <source>
        <dbReference type="SAM" id="Phobius"/>
    </source>
</evidence>
<dbReference type="Pfam" id="PF12833">
    <property type="entry name" value="HTH_18"/>
    <property type="match status" value="1"/>
</dbReference>
<dbReference type="RefSeq" id="WP_126140317.1">
    <property type="nucleotide sequence ID" value="NZ_RXHU01000015.1"/>
</dbReference>
<evidence type="ECO:0000259" key="5">
    <source>
        <dbReference type="PROSITE" id="PS01124"/>
    </source>
</evidence>
<dbReference type="PANTHER" id="PTHR43280">
    <property type="entry name" value="ARAC-FAMILY TRANSCRIPTIONAL REGULATOR"/>
    <property type="match status" value="1"/>
</dbReference>
<evidence type="ECO:0000256" key="2">
    <source>
        <dbReference type="ARBA" id="ARBA00023125"/>
    </source>
</evidence>
<organism evidence="6 7">
    <name type="scientific">Paenibacillus whitsoniae</name>
    <dbReference type="NCBI Taxonomy" id="2496558"/>
    <lineage>
        <taxon>Bacteria</taxon>
        <taxon>Bacillati</taxon>
        <taxon>Bacillota</taxon>
        <taxon>Bacilli</taxon>
        <taxon>Bacillales</taxon>
        <taxon>Paenibacillaceae</taxon>
        <taxon>Paenibacillus</taxon>
    </lineage>
</organism>
<comment type="caution">
    <text evidence="6">The sequence shown here is derived from an EMBL/GenBank/DDBJ whole genome shotgun (WGS) entry which is preliminary data.</text>
</comment>
<dbReference type="OrthoDB" id="2647120at2"/>
<dbReference type="PANTHER" id="PTHR43280:SF28">
    <property type="entry name" value="HTH-TYPE TRANSCRIPTIONAL ACTIVATOR RHAS"/>
    <property type="match status" value="1"/>
</dbReference>
<dbReference type="GO" id="GO:0003700">
    <property type="term" value="F:DNA-binding transcription factor activity"/>
    <property type="evidence" value="ECO:0007669"/>
    <property type="project" value="InterPro"/>
</dbReference>
<keyword evidence="4" id="KW-1133">Transmembrane helix</keyword>
<evidence type="ECO:0000313" key="7">
    <source>
        <dbReference type="Proteomes" id="UP000276128"/>
    </source>
</evidence>
<keyword evidence="2" id="KW-0238">DNA-binding</keyword>
<dbReference type="SMART" id="SM00342">
    <property type="entry name" value="HTH_ARAC"/>
    <property type="match status" value="1"/>
</dbReference>
<dbReference type="PROSITE" id="PS01124">
    <property type="entry name" value="HTH_ARAC_FAMILY_2"/>
    <property type="match status" value="1"/>
</dbReference>
<gene>
    <name evidence="6" type="ORF">EJQ19_06225</name>
</gene>
<dbReference type="AlphaFoldDB" id="A0A430JIJ9"/>
<feature type="domain" description="HTH araC/xylS-type" evidence="5">
    <location>
        <begin position="659"/>
        <end position="758"/>
    </location>
</feature>
<protein>
    <submittedName>
        <fullName evidence="6">AraC family transcriptional regulator</fullName>
    </submittedName>
</protein>
<sequence>MTQRWLNRFGRVRENRSNQSQLFLRYLLSYVAVLLIPLIILGVLIYYSFFNILANELSKNNKNVLMQLQYTFDNKLIEMNKIAYQIYNDPKLTSYNMGVEKPLSVQDGITELKKYMVGNNLPYEVFVYYNDLDRLYSSSSAYSAADFLQYFHYANWNRDSFFQDMKSIRNNTTRQADDVSMYGVDTKMITYIVPNPNSSYLGNQITVFFMIDEKAVNKMLAYGDGDIILVNEASQIITSSKNAGYLRSDSLHSLIEQRTTGGSSSIMLEEHEFNTWTVESPNTSWRYLILLPANEAMKQLTYTKTLFAIALFCILMAAAGVIAYTMRLNYRPLRQLKAFAENKLGKLLHNVNEIEALRFTIDHIATAKEEWVRNSSLAVKEYILAKLLKGHYAEIRECNLEGKEIGLAFTKPKFRVALFLFKDYDFNGRPDRSQLISFIESQLPPEMEAYGTVSAEDGKLILLIAAEESSEAQLNGYFSSVHEVLNTKWGLQTTIGIGNEWEEVGWIGKSYIEASTAVDYRLIKGRNQIIFFRDIPPRVGFNYNYPVQQLKALEHSVFEGNSDETRRILDRLFTLIDQIDMPLFEVRCLCFDIINTVIKSMCMINKTQIHDNTNEYPDVISLAGFETVDELWTAVRTFSLDICLSIQNKGERQKQDMIDRMKDYIQNNFGDNQFLIQNMADHFQMSSSNLNYYFKQKHEFTISEYVNHLRMEKAKQLLLTTDFSLSEIVRQIGYSDVSSFVRKFKHTIGTTPGTFRKIHIG</sequence>
<keyword evidence="4" id="KW-0472">Membrane</keyword>
<feature type="transmembrane region" description="Helical" evidence="4">
    <location>
        <begin position="23"/>
        <end position="49"/>
    </location>
</feature>
<dbReference type="Proteomes" id="UP000276128">
    <property type="component" value="Unassembled WGS sequence"/>
</dbReference>
<keyword evidence="3" id="KW-0804">Transcription</keyword>
<dbReference type="EMBL" id="RXHU01000015">
    <property type="protein sequence ID" value="RTE10854.1"/>
    <property type="molecule type" value="Genomic_DNA"/>
</dbReference>
<evidence type="ECO:0000256" key="1">
    <source>
        <dbReference type="ARBA" id="ARBA00023015"/>
    </source>
</evidence>
<dbReference type="Gene3D" id="1.10.10.60">
    <property type="entry name" value="Homeodomain-like"/>
    <property type="match status" value="2"/>
</dbReference>
<dbReference type="InterPro" id="IPR018060">
    <property type="entry name" value="HTH_AraC"/>
</dbReference>
<dbReference type="SUPFAM" id="SSF46689">
    <property type="entry name" value="Homeodomain-like"/>
    <property type="match status" value="1"/>
</dbReference>
<proteinExistence type="predicted"/>
<dbReference type="InterPro" id="IPR009057">
    <property type="entry name" value="Homeodomain-like_sf"/>
</dbReference>
<keyword evidence="4" id="KW-0812">Transmembrane</keyword>
<keyword evidence="1" id="KW-0805">Transcription regulation</keyword>
<feature type="transmembrane region" description="Helical" evidence="4">
    <location>
        <begin position="306"/>
        <end position="326"/>
    </location>
</feature>
<reference evidence="6 7" key="1">
    <citation type="submission" date="2018-12" db="EMBL/GenBank/DDBJ databases">
        <title>Bacillus ochoae sp. nov., Paenibacillus whitsoniae sp. nov., Paenibacillus spiritus sp. nov. Isolated from the Mars Exploration Rover during spacecraft assembly.</title>
        <authorList>
            <person name="Seuylemezian A."/>
            <person name="Vaishampayan P."/>
        </authorList>
    </citation>
    <scope>NUCLEOTIDE SEQUENCE [LARGE SCALE GENOMIC DNA]</scope>
    <source>
        <strain evidence="6 7">MER 54</strain>
    </source>
</reference>
<evidence type="ECO:0000256" key="3">
    <source>
        <dbReference type="ARBA" id="ARBA00023163"/>
    </source>
</evidence>
<evidence type="ECO:0000313" key="6">
    <source>
        <dbReference type="EMBL" id="RTE10854.1"/>
    </source>
</evidence>
<name>A0A430JIJ9_9BACL</name>
<keyword evidence="7" id="KW-1185">Reference proteome</keyword>
<accession>A0A430JIJ9</accession>
<dbReference type="GO" id="GO:0043565">
    <property type="term" value="F:sequence-specific DNA binding"/>
    <property type="evidence" value="ECO:0007669"/>
    <property type="project" value="InterPro"/>
</dbReference>